<feature type="binding site" evidence="6 7">
    <location>
        <position position="88"/>
    </location>
    <ligand>
        <name>S-adenosyl-L-methionine</name>
        <dbReference type="ChEBI" id="CHEBI:59789"/>
    </ligand>
</feature>
<dbReference type="Proteomes" id="UP001163096">
    <property type="component" value="Chromosome"/>
</dbReference>
<dbReference type="EC" id="2.1.1.98" evidence="6"/>
<dbReference type="PANTHER" id="PTHR10882:SF0">
    <property type="entry name" value="DIPHTHINE METHYL ESTER SYNTHASE"/>
    <property type="match status" value="1"/>
</dbReference>
<dbReference type="HAMAP" id="MF_01084">
    <property type="entry name" value="Diphthine_synth"/>
    <property type="match status" value="1"/>
</dbReference>
<name>A0A9X9S5J0_METOG</name>
<comment type="similarity">
    <text evidence="2 6">Belongs to the diphthine synthase family.</text>
</comment>
<keyword evidence="3 6" id="KW-0489">Methyltransferase</keyword>
<organism evidence="9 10">
    <name type="scientific">Methanogenium organophilum</name>
    <dbReference type="NCBI Taxonomy" id="2199"/>
    <lineage>
        <taxon>Archaea</taxon>
        <taxon>Methanobacteriati</taxon>
        <taxon>Methanobacteriota</taxon>
        <taxon>Stenosarchaea group</taxon>
        <taxon>Methanomicrobia</taxon>
        <taxon>Methanomicrobiales</taxon>
        <taxon>Methanomicrobiaceae</taxon>
        <taxon>Methanogenium</taxon>
    </lineage>
</organism>
<dbReference type="RefSeq" id="WP_268186521.1">
    <property type="nucleotide sequence ID" value="NZ_CP113361.1"/>
</dbReference>
<evidence type="ECO:0000256" key="3">
    <source>
        <dbReference type="ARBA" id="ARBA00022603"/>
    </source>
</evidence>
<reference evidence="9" key="1">
    <citation type="submission" date="2022-11" db="EMBL/GenBank/DDBJ databases">
        <title>Complete genome sequence of Methanogenium organophilum DSM 3596.</title>
        <authorList>
            <person name="Chen S.-C."/>
            <person name="Lai S.-J."/>
            <person name="You Y.-T."/>
        </authorList>
    </citation>
    <scope>NUCLEOTIDE SEQUENCE</scope>
    <source>
        <strain evidence="9">DSM 3596</strain>
    </source>
</reference>
<evidence type="ECO:0000256" key="5">
    <source>
        <dbReference type="ARBA" id="ARBA00022691"/>
    </source>
</evidence>
<dbReference type="InterPro" id="IPR004551">
    <property type="entry name" value="Dphthn_synthase"/>
</dbReference>
<dbReference type="InterPro" id="IPR035996">
    <property type="entry name" value="4pyrrol_Methylase_sf"/>
</dbReference>
<dbReference type="InterPro" id="IPR000878">
    <property type="entry name" value="4pyrrol_Mease"/>
</dbReference>
<evidence type="ECO:0000256" key="4">
    <source>
        <dbReference type="ARBA" id="ARBA00022679"/>
    </source>
</evidence>
<feature type="domain" description="Tetrapyrrole methylase" evidence="8">
    <location>
        <begin position="1"/>
        <end position="218"/>
    </location>
</feature>
<dbReference type="Pfam" id="PF00590">
    <property type="entry name" value="TP_methylase"/>
    <property type="match status" value="1"/>
</dbReference>
<dbReference type="GO" id="GO:0004164">
    <property type="term" value="F:diphthine synthase activity"/>
    <property type="evidence" value="ECO:0007669"/>
    <property type="project" value="UniProtKB-UniRule"/>
</dbReference>
<evidence type="ECO:0000313" key="10">
    <source>
        <dbReference type="Proteomes" id="UP001163096"/>
    </source>
</evidence>
<evidence type="ECO:0000256" key="6">
    <source>
        <dbReference type="HAMAP-Rule" id="MF_01084"/>
    </source>
</evidence>
<comment type="pathway">
    <text evidence="1 6">Protein modification; peptidyl-diphthamide biosynthesis.</text>
</comment>
<feature type="binding site" evidence="6 7">
    <location>
        <position position="228"/>
    </location>
    <ligand>
        <name>S-adenosyl-L-methionine</name>
        <dbReference type="ChEBI" id="CHEBI:59789"/>
    </ligand>
</feature>
<dbReference type="NCBIfam" id="TIGR00522">
    <property type="entry name" value="dph5"/>
    <property type="match status" value="1"/>
</dbReference>
<comment type="catalytic activity">
    <reaction evidence="6">
        <text>2-[(3S)-amino-3-carboxypropyl]-L-histidyl-[translation elongation factor 2] + 3 S-adenosyl-L-methionine = diphthine-[translation elongation factor 2] + 3 S-adenosyl-L-homocysteine + 3 H(+)</text>
        <dbReference type="Rhea" id="RHEA:36415"/>
        <dbReference type="Rhea" id="RHEA-COMP:9749"/>
        <dbReference type="Rhea" id="RHEA-COMP:10172"/>
        <dbReference type="ChEBI" id="CHEBI:15378"/>
        <dbReference type="ChEBI" id="CHEBI:57856"/>
        <dbReference type="ChEBI" id="CHEBI:59789"/>
        <dbReference type="ChEBI" id="CHEBI:73995"/>
        <dbReference type="ChEBI" id="CHEBI:82696"/>
        <dbReference type="EC" id="2.1.1.98"/>
    </reaction>
</comment>
<feature type="binding site" evidence="6 7">
    <location>
        <position position="203"/>
    </location>
    <ligand>
        <name>S-adenosyl-L-methionine</name>
        <dbReference type="ChEBI" id="CHEBI:59789"/>
    </ligand>
</feature>
<keyword evidence="4 6" id="KW-0808">Transferase</keyword>
<feature type="binding site" evidence="6 7">
    <location>
        <position position="165"/>
    </location>
    <ligand>
        <name>S-adenosyl-L-methionine</name>
        <dbReference type="ChEBI" id="CHEBI:59789"/>
    </ligand>
</feature>
<dbReference type="SUPFAM" id="SSF53790">
    <property type="entry name" value="Tetrapyrrole methylase"/>
    <property type="match status" value="1"/>
</dbReference>
<evidence type="ECO:0000313" key="9">
    <source>
        <dbReference type="EMBL" id="WAI01295.1"/>
    </source>
</evidence>
<evidence type="ECO:0000256" key="1">
    <source>
        <dbReference type="ARBA" id="ARBA00005156"/>
    </source>
</evidence>
<dbReference type="Gene3D" id="3.40.1010.10">
    <property type="entry name" value="Cobalt-precorrin-4 Transmethylase, Domain 1"/>
    <property type="match status" value="1"/>
</dbReference>
<protein>
    <recommendedName>
        <fullName evidence="6">Diphthine synthase</fullName>
        <ecNumber evidence="6">2.1.1.98</ecNumber>
    </recommendedName>
    <alternativeName>
        <fullName evidence="6">Diphthamide biosynthesis methyltransferase</fullName>
    </alternativeName>
</protein>
<dbReference type="PANTHER" id="PTHR10882">
    <property type="entry name" value="DIPHTHINE SYNTHASE"/>
    <property type="match status" value="1"/>
</dbReference>
<comment type="function">
    <text evidence="6">S-adenosyl-L-methionine-dependent methyltransferase that catalyzes the trimethylation of the amino group of the modified target histidine residue in translation elongation factor 2 (EF-2), to form an intermediate called diphthine. The three successive methylation reactions represent the second step of diphthamide biosynthesis.</text>
</comment>
<evidence type="ECO:0000256" key="7">
    <source>
        <dbReference type="PIRSR" id="PIRSR036432-1"/>
    </source>
</evidence>
<evidence type="ECO:0000259" key="8">
    <source>
        <dbReference type="Pfam" id="PF00590"/>
    </source>
</evidence>
<dbReference type="KEGG" id="mou:OU421_12935"/>
<dbReference type="CDD" id="cd11647">
    <property type="entry name" value="DHP5_DphB"/>
    <property type="match status" value="1"/>
</dbReference>
<gene>
    <name evidence="9" type="primary">dph5</name>
    <name evidence="6" type="synonym">dphB</name>
    <name evidence="9" type="ORF">OU421_12935</name>
</gene>
<dbReference type="GeneID" id="76836023"/>
<dbReference type="GO" id="GO:0032259">
    <property type="term" value="P:methylation"/>
    <property type="evidence" value="ECO:0007669"/>
    <property type="project" value="UniProtKB-KW"/>
</dbReference>
<dbReference type="InterPro" id="IPR014776">
    <property type="entry name" value="4pyrrole_Mease_sub2"/>
</dbReference>
<dbReference type="InterPro" id="IPR014777">
    <property type="entry name" value="4pyrrole_Mease_sub1"/>
</dbReference>
<keyword evidence="10" id="KW-1185">Reference proteome</keyword>
<feature type="binding site" evidence="6 7">
    <location>
        <begin position="113"/>
        <end position="114"/>
    </location>
    <ligand>
        <name>S-adenosyl-L-methionine</name>
        <dbReference type="ChEBI" id="CHEBI:59789"/>
    </ligand>
</feature>
<dbReference type="GO" id="GO:0017183">
    <property type="term" value="P:protein histidyl modification to diphthamide"/>
    <property type="evidence" value="ECO:0007669"/>
    <property type="project" value="UniProtKB-UniRule"/>
</dbReference>
<sequence>MLSFVGLGLYDGEDISLKGLRKIREADHIFLEGYTSRLMGIKICEMEDQYGKTVTVLGREDVEQHPDTILEYAKEGPVVFLTGGDPMVSTTHADLRIRAAERGIKTEIIHSSSIISAVCGLSGLQNYRFGKSCSVPYPTENWFPLTPYETISANLKLNLHTLVYLDIQSERYMSVPEAVRLISAMAEKKNEPLPKLFIGIARAGSENPTVIAGNAETLVNADFGPPLHVLVVPAELHPIEEDYIRTFAGYHD</sequence>
<accession>A0A9X9S5J0</accession>
<feature type="binding site" evidence="6 7">
    <location>
        <position position="85"/>
    </location>
    <ligand>
        <name>S-adenosyl-L-methionine</name>
        <dbReference type="ChEBI" id="CHEBI:59789"/>
    </ligand>
</feature>
<dbReference type="PIRSF" id="PIRSF036432">
    <property type="entry name" value="Diphthine_synth"/>
    <property type="match status" value="1"/>
</dbReference>
<evidence type="ECO:0000256" key="2">
    <source>
        <dbReference type="ARBA" id="ARBA00006729"/>
    </source>
</evidence>
<feature type="binding site" evidence="6 7">
    <location>
        <position position="9"/>
    </location>
    <ligand>
        <name>S-adenosyl-L-methionine</name>
        <dbReference type="ChEBI" id="CHEBI:59789"/>
    </ligand>
</feature>
<dbReference type="Gene3D" id="3.30.950.10">
    <property type="entry name" value="Methyltransferase, Cobalt-precorrin-4 Transmethylase, Domain 2"/>
    <property type="match status" value="1"/>
</dbReference>
<dbReference type="EMBL" id="CP113361">
    <property type="protein sequence ID" value="WAI01295.1"/>
    <property type="molecule type" value="Genomic_DNA"/>
</dbReference>
<keyword evidence="5 6" id="KW-0949">S-adenosyl-L-methionine</keyword>
<proteinExistence type="inferred from homology"/>
<dbReference type="AlphaFoldDB" id="A0A9X9S5J0"/>
<comment type="subunit">
    <text evidence="6">Homodimer.</text>
</comment>